<comment type="caution">
    <text evidence="1">The sequence shown here is derived from an EMBL/GenBank/DDBJ whole genome shotgun (WGS) entry which is preliminary data.</text>
</comment>
<evidence type="ECO:0000313" key="1">
    <source>
        <dbReference type="EMBL" id="MPN52637.1"/>
    </source>
</evidence>
<gene>
    <name evidence="1" type="ORF">SDC9_200299</name>
</gene>
<proteinExistence type="predicted"/>
<dbReference type="AlphaFoldDB" id="A0A645IN01"/>
<reference evidence="1" key="1">
    <citation type="submission" date="2019-08" db="EMBL/GenBank/DDBJ databases">
        <authorList>
            <person name="Kucharzyk K."/>
            <person name="Murdoch R.W."/>
            <person name="Higgins S."/>
            <person name="Loffler F."/>
        </authorList>
    </citation>
    <scope>NUCLEOTIDE SEQUENCE</scope>
</reference>
<organism evidence="1">
    <name type="scientific">bioreactor metagenome</name>
    <dbReference type="NCBI Taxonomy" id="1076179"/>
    <lineage>
        <taxon>unclassified sequences</taxon>
        <taxon>metagenomes</taxon>
        <taxon>ecological metagenomes</taxon>
    </lineage>
</organism>
<accession>A0A645IN01</accession>
<sequence>MNWRVAQTACGNFAQVSNVRRNTTAGSAKRKCRAHNNRIADFLGKIQRIVHIGHNLGRNAGLANRLHGVFKQLAVLRLINRFRLGTEQLDVVTVQKTVFGKLHRKRQAGLSAQRGKNAVRLFYLNNALDGLKGERLNINAIRHPLVGHDGGRV</sequence>
<protein>
    <submittedName>
        <fullName evidence="1">Uncharacterized protein</fullName>
    </submittedName>
</protein>
<dbReference type="EMBL" id="VSSQ01118933">
    <property type="protein sequence ID" value="MPN52637.1"/>
    <property type="molecule type" value="Genomic_DNA"/>
</dbReference>
<name>A0A645IN01_9ZZZZ</name>